<dbReference type="SUPFAM" id="SSF48029">
    <property type="entry name" value="FliG"/>
    <property type="match status" value="2"/>
</dbReference>
<evidence type="ECO:0000256" key="5">
    <source>
        <dbReference type="ARBA" id="ARBA00022475"/>
    </source>
</evidence>
<keyword evidence="9 11" id="KW-0975">Bacterial flagellum</keyword>
<comment type="similarity">
    <text evidence="3 11">Belongs to the FliG family.</text>
</comment>
<evidence type="ECO:0000256" key="4">
    <source>
        <dbReference type="ARBA" id="ARBA00021870"/>
    </source>
</evidence>
<dbReference type="InterPro" id="IPR028263">
    <property type="entry name" value="FliG_N"/>
</dbReference>
<evidence type="ECO:0000259" key="12">
    <source>
        <dbReference type="Pfam" id="PF01706"/>
    </source>
</evidence>
<dbReference type="EMBL" id="CP113517">
    <property type="protein sequence ID" value="WAR43441.1"/>
    <property type="molecule type" value="Genomic_DNA"/>
</dbReference>
<evidence type="ECO:0000313" key="16">
    <source>
        <dbReference type="Proteomes" id="UP001162780"/>
    </source>
</evidence>
<reference evidence="15" key="1">
    <citation type="submission" date="2022-11" db="EMBL/GenBank/DDBJ databases">
        <title>Methylomonas rapida sp. nov., Carotenoid-Producing Obligate Methanotrophs with High Growth Characteristics and Biotechnological Potential.</title>
        <authorList>
            <person name="Tikhonova E.N."/>
            <person name="Suleimanov R.Z."/>
            <person name="Miroshnikov K."/>
            <person name="Oshkin I.Y."/>
            <person name="Belova S.E."/>
            <person name="Danilova O.V."/>
            <person name="Ashikhmin A."/>
            <person name="Konopkin A."/>
            <person name="But S.Y."/>
            <person name="Khmelenina V.N."/>
            <person name="Kuznetsov N."/>
            <person name="Pimenov N.V."/>
            <person name="Dedysh S.N."/>
        </authorList>
    </citation>
    <scope>NUCLEOTIDE SEQUENCE</scope>
    <source>
        <strain evidence="15">MP1</strain>
    </source>
</reference>
<dbReference type="RefSeq" id="WP_255188409.1">
    <property type="nucleotide sequence ID" value="NZ_CP113517.1"/>
</dbReference>
<dbReference type="Gene3D" id="1.10.220.30">
    <property type="match status" value="3"/>
</dbReference>
<dbReference type="PRINTS" id="PR00954">
    <property type="entry name" value="FLGMOTORFLIG"/>
</dbReference>
<keyword evidence="11" id="KW-0997">Cell inner membrane</keyword>
<keyword evidence="15" id="KW-0969">Cilium</keyword>
<comment type="function">
    <text evidence="10 11">FliG is one of three proteins (FliG, FliN, FliM) that forms the rotor-mounted switch complex (C ring), located at the base of the basal body. This complex interacts with the CheY and CheZ chemotaxis proteins, in addition to contacting components of the motor that determine the direction of flagellar rotation.</text>
</comment>
<name>A0ABY7GG58_9GAMM</name>
<feature type="domain" description="Flagellar motor switch protein FliG middle" evidence="13">
    <location>
        <begin position="119"/>
        <end position="190"/>
    </location>
</feature>
<dbReference type="PIRSF" id="PIRSF003161">
    <property type="entry name" value="FliG"/>
    <property type="match status" value="1"/>
</dbReference>
<dbReference type="InterPro" id="IPR011002">
    <property type="entry name" value="FliG_a-hlx"/>
</dbReference>
<dbReference type="Proteomes" id="UP001162780">
    <property type="component" value="Chromosome"/>
</dbReference>
<protein>
    <recommendedName>
        <fullName evidence="4 11">Flagellar motor switch protein FliG</fullName>
    </recommendedName>
</protein>
<evidence type="ECO:0000256" key="2">
    <source>
        <dbReference type="ARBA" id="ARBA00004515"/>
    </source>
</evidence>
<keyword evidence="7 11" id="KW-0283">Flagellar rotation</keyword>
<keyword evidence="15" id="KW-0282">Flagellum</keyword>
<evidence type="ECO:0000256" key="3">
    <source>
        <dbReference type="ARBA" id="ARBA00010299"/>
    </source>
</evidence>
<evidence type="ECO:0000256" key="6">
    <source>
        <dbReference type="ARBA" id="ARBA00022500"/>
    </source>
</evidence>
<keyword evidence="8 11" id="KW-0472">Membrane</keyword>
<accession>A0ABY7GG58</accession>
<keyword evidence="16" id="KW-1185">Reference proteome</keyword>
<dbReference type="Pfam" id="PF01706">
    <property type="entry name" value="FliG_C"/>
    <property type="match status" value="1"/>
</dbReference>
<evidence type="ECO:0000256" key="8">
    <source>
        <dbReference type="ARBA" id="ARBA00023136"/>
    </source>
</evidence>
<evidence type="ECO:0000256" key="9">
    <source>
        <dbReference type="ARBA" id="ARBA00023143"/>
    </source>
</evidence>
<evidence type="ECO:0000256" key="11">
    <source>
        <dbReference type="PIRNR" id="PIRNR003161"/>
    </source>
</evidence>
<dbReference type="PANTHER" id="PTHR30534:SF0">
    <property type="entry name" value="FLAGELLAR MOTOR SWITCH PROTEIN FLIG"/>
    <property type="match status" value="1"/>
</dbReference>
<evidence type="ECO:0000259" key="13">
    <source>
        <dbReference type="Pfam" id="PF14841"/>
    </source>
</evidence>
<gene>
    <name evidence="15" type="primary">fliG</name>
    <name evidence="15" type="ORF">NM686_013755</name>
</gene>
<keyword evidence="15" id="KW-0966">Cell projection</keyword>
<dbReference type="InterPro" id="IPR032779">
    <property type="entry name" value="FliG_M"/>
</dbReference>
<dbReference type="PANTHER" id="PTHR30534">
    <property type="entry name" value="FLAGELLAR MOTOR SWITCH PROTEIN FLIG"/>
    <property type="match status" value="1"/>
</dbReference>
<evidence type="ECO:0000256" key="1">
    <source>
        <dbReference type="ARBA" id="ARBA00004117"/>
    </source>
</evidence>
<sequence>MSEDSRDLSHAQRASLLLLAVGQDRAAAVLKHMGPKEVQLVGSTMAQLGPISSNMVDDVLEEFIIEIKNETGLGLDSDEYIRNMLTKALGAEKAGSIIDRILLGGNSKGIEQLKWMDTRSIADLIRLEHPQIISIILSLLDADQAAEVLTLLPQNMRSDILMRIATLEGVQPAALRELDDIMEKQLSGSEGAKSSQIGGIDAAANILNFIESSIGEPMMQDISENNADLAQRIQDKMFVFSDLINVDDRGIQTLLREVSTDQLLLALRSVDPALKDKIFANMSRRAAEMLRDDLEAAPPVRLSEVEAAQKDILSIAKRLADSGEIALGGGGGDEFV</sequence>
<keyword evidence="5 11" id="KW-1003">Cell membrane</keyword>
<evidence type="ECO:0000259" key="14">
    <source>
        <dbReference type="Pfam" id="PF14842"/>
    </source>
</evidence>
<dbReference type="Pfam" id="PF14842">
    <property type="entry name" value="FliG_N"/>
    <property type="match status" value="1"/>
</dbReference>
<organism evidence="15 16">
    <name type="scientific">Methylomonas rapida</name>
    <dbReference type="NCBI Taxonomy" id="2963939"/>
    <lineage>
        <taxon>Bacteria</taxon>
        <taxon>Pseudomonadati</taxon>
        <taxon>Pseudomonadota</taxon>
        <taxon>Gammaproteobacteria</taxon>
        <taxon>Methylococcales</taxon>
        <taxon>Methylococcaceae</taxon>
        <taxon>Methylomonas</taxon>
    </lineage>
</organism>
<evidence type="ECO:0000313" key="15">
    <source>
        <dbReference type="EMBL" id="WAR43441.1"/>
    </source>
</evidence>
<comment type="subcellular location">
    <subcellularLocation>
        <location evidence="1 11">Bacterial flagellum basal body</location>
    </subcellularLocation>
    <subcellularLocation>
        <location evidence="2 11">Cell inner membrane</location>
        <topology evidence="2 11">Peripheral membrane protein</topology>
        <orientation evidence="2 11">Cytoplasmic side</orientation>
    </subcellularLocation>
</comment>
<dbReference type="Pfam" id="PF14841">
    <property type="entry name" value="FliG_M"/>
    <property type="match status" value="1"/>
</dbReference>
<dbReference type="NCBIfam" id="TIGR00207">
    <property type="entry name" value="fliG"/>
    <property type="match status" value="1"/>
</dbReference>
<dbReference type="InterPro" id="IPR000090">
    <property type="entry name" value="Flg_Motor_Flig"/>
</dbReference>
<evidence type="ECO:0000256" key="10">
    <source>
        <dbReference type="ARBA" id="ARBA00025598"/>
    </source>
</evidence>
<feature type="domain" description="Flagellar motor switch protein FliG N-terminal" evidence="14">
    <location>
        <begin position="8"/>
        <end position="108"/>
    </location>
</feature>
<keyword evidence="6 11" id="KW-0145">Chemotaxis</keyword>
<evidence type="ECO:0000256" key="7">
    <source>
        <dbReference type="ARBA" id="ARBA00022779"/>
    </source>
</evidence>
<dbReference type="InterPro" id="IPR023087">
    <property type="entry name" value="Flg_Motor_Flig_C"/>
</dbReference>
<proteinExistence type="inferred from homology"/>
<feature type="domain" description="Flagellar motor switch protein FliG C-terminal" evidence="12">
    <location>
        <begin position="221"/>
        <end position="327"/>
    </location>
</feature>